<evidence type="ECO:0000313" key="1">
    <source>
        <dbReference type="EMBL" id="KAK4543309.1"/>
    </source>
</evidence>
<organism evidence="1 2">
    <name type="scientific">Oleoguttula mirabilis</name>
    <dbReference type="NCBI Taxonomy" id="1507867"/>
    <lineage>
        <taxon>Eukaryota</taxon>
        <taxon>Fungi</taxon>
        <taxon>Dikarya</taxon>
        <taxon>Ascomycota</taxon>
        <taxon>Pezizomycotina</taxon>
        <taxon>Dothideomycetes</taxon>
        <taxon>Dothideomycetidae</taxon>
        <taxon>Mycosphaerellales</taxon>
        <taxon>Teratosphaeriaceae</taxon>
        <taxon>Oleoguttula</taxon>
    </lineage>
</organism>
<dbReference type="EMBL" id="JAVFHQ010000033">
    <property type="protein sequence ID" value="KAK4543309.1"/>
    <property type="molecule type" value="Genomic_DNA"/>
</dbReference>
<protein>
    <submittedName>
        <fullName evidence="1">Uncharacterized protein</fullName>
    </submittedName>
</protein>
<keyword evidence="2" id="KW-1185">Reference proteome</keyword>
<dbReference type="Proteomes" id="UP001324427">
    <property type="component" value="Unassembled WGS sequence"/>
</dbReference>
<evidence type="ECO:0000313" key="2">
    <source>
        <dbReference type="Proteomes" id="UP001324427"/>
    </source>
</evidence>
<reference evidence="1 2" key="1">
    <citation type="submission" date="2021-11" db="EMBL/GenBank/DDBJ databases">
        <title>Black yeast isolated from Biological Soil Crust.</title>
        <authorList>
            <person name="Kurbessoian T."/>
        </authorList>
    </citation>
    <scope>NUCLEOTIDE SEQUENCE [LARGE SCALE GENOMIC DNA]</scope>
    <source>
        <strain evidence="1 2">CCFEE 5522</strain>
    </source>
</reference>
<gene>
    <name evidence="1" type="ORF">LTR36_005668</name>
</gene>
<proteinExistence type="predicted"/>
<accession>A0AAV9JFL9</accession>
<dbReference type="AlphaFoldDB" id="A0AAV9JFL9"/>
<name>A0AAV9JFL9_9PEZI</name>
<sequence length="290" mass="33078">MAKVSTRTPAEKARRIGIARKAVLRLPEVLDMILSQVQLLVDCGTWLWTTDTIVQKAIVNFCEAKVTDYDHTKIAVPSPRCRLAMITIDSFGIWCETVEHTKKRYAGVICGSTHVKAMLKIRHVQRPAIETASSEERIRSCLSTTWQTFYNIAADRMTYEDEQNVGDDFDTIAGSTDYLEYELYANYSEDLIQAEVFLEYNASESDSIRSRVVTDWINLAGLELFKHLRNHGSLSPLEALRLWLYFCSENVWCELLGLDVFATAANKYLETHEVYFRMPRTGLGVLETPV</sequence>
<comment type="caution">
    <text evidence="1">The sequence shown here is derived from an EMBL/GenBank/DDBJ whole genome shotgun (WGS) entry which is preliminary data.</text>
</comment>